<dbReference type="CDD" id="cd13603">
    <property type="entry name" value="PBP2_TRAP_Siap_TeaA_like"/>
    <property type="match status" value="1"/>
</dbReference>
<keyword evidence="1 2" id="KW-0732">Signal</keyword>
<dbReference type="SUPFAM" id="SSF53850">
    <property type="entry name" value="Periplasmic binding protein-like II"/>
    <property type="match status" value="1"/>
</dbReference>
<dbReference type="RefSeq" id="WP_276831315.1">
    <property type="nucleotide sequence ID" value="NZ_DYTQ01000097.1"/>
</dbReference>
<gene>
    <name evidence="3" type="ORF">K8U84_08545</name>
</gene>
<dbReference type="PANTHER" id="PTHR33376">
    <property type="match status" value="1"/>
</dbReference>
<dbReference type="InterPro" id="IPR018389">
    <property type="entry name" value="DctP_fam"/>
</dbReference>
<organism evidence="3 4">
    <name type="scientific">Paenalcaligenes hominis</name>
    <dbReference type="NCBI Taxonomy" id="643674"/>
    <lineage>
        <taxon>Bacteria</taxon>
        <taxon>Pseudomonadati</taxon>
        <taxon>Pseudomonadota</taxon>
        <taxon>Betaproteobacteria</taxon>
        <taxon>Burkholderiales</taxon>
        <taxon>Alcaligenaceae</taxon>
        <taxon>Paenalcaligenes</taxon>
    </lineage>
</organism>
<sequence>MKRTLCSLLKSLVISSALISSSFAADLRLGLITPPSHQWSISANELAQELKEKSNGEINLLVFPSGQLGSEAQMLQQLQSGALDMAFLVAGEIANRRPNYAALFAPYLVDTPAEVSQLLQGPTATKMLEELNSLGLVGLGYGMAGMRQILVRQDLQSADQLKGKKIRTIPIEPELDFWRKVGAAPTPMPLPALYDAFANGQIDGMQIDFEGSWNVKYIDNAKTVLHSNHMMLPMVAVASARKWGQMSAEQKELISSLTSKHLQQIILAYEKIDADYLAQIEANSSAKILTTDRAFFGDSVDTWYEEWRKKSPILSQLESEAAAIKAQTN</sequence>
<dbReference type="GO" id="GO:0030246">
    <property type="term" value="F:carbohydrate binding"/>
    <property type="evidence" value="ECO:0007669"/>
    <property type="project" value="TreeGrafter"/>
</dbReference>
<evidence type="ECO:0000256" key="1">
    <source>
        <dbReference type="ARBA" id="ARBA00022729"/>
    </source>
</evidence>
<reference evidence="3" key="2">
    <citation type="submission" date="2021-09" db="EMBL/GenBank/DDBJ databases">
        <authorList>
            <person name="Gilroy R."/>
        </authorList>
    </citation>
    <scope>NUCLEOTIDE SEQUENCE</scope>
    <source>
        <strain evidence="3">CHK175-13533</strain>
    </source>
</reference>
<dbReference type="InterPro" id="IPR038404">
    <property type="entry name" value="TRAP_DctP_sf"/>
</dbReference>
<evidence type="ECO:0000313" key="4">
    <source>
        <dbReference type="Proteomes" id="UP000700248"/>
    </source>
</evidence>
<comment type="caution">
    <text evidence="3">The sequence shown here is derived from an EMBL/GenBank/DDBJ whole genome shotgun (WGS) entry which is preliminary data.</text>
</comment>
<dbReference type="Gene3D" id="3.40.190.170">
    <property type="entry name" value="Bacterial extracellular solute-binding protein, family 7"/>
    <property type="match status" value="1"/>
</dbReference>
<dbReference type="GO" id="GO:0055085">
    <property type="term" value="P:transmembrane transport"/>
    <property type="evidence" value="ECO:0007669"/>
    <property type="project" value="InterPro"/>
</dbReference>
<reference evidence="3" key="1">
    <citation type="journal article" date="2021" name="PeerJ">
        <title>Extensive microbial diversity within the chicken gut microbiome revealed by metagenomics and culture.</title>
        <authorList>
            <person name="Gilroy R."/>
            <person name="Ravi A."/>
            <person name="Getino M."/>
            <person name="Pursley I."/>
            <person name="Horton D.L."/>
            <person name="Alikhan N.F."/>
            <person name="Baker D."/>
            <person name="Gharbi K."/>
            <person name="Hall N."/>
            <person name="Watson M."/>
            <person name="Adriaenssens E.M."/>
            <person name="Foster-Nyarko E."/>
            <person name="Jarju S."/>
            <person name="Secka A."/>
            <person name="Antonio M."/>
            <person name="Oren A."/>
            <person name="Chaudhuri R.R."/>
            <person name="La Ragione R."/>
            <person name="Hildebrand F."/>
            <person name="Pallen M.J."/>
        </authorList>
    </citation>
    <scope>NUCLEOTIDE SEQUENCE</scope>
    <source>
        <strain evidence="3">CHK175-13533</strain>
    </source>
</reference>
<dbReference type="PANTHER" id="PTHR33376:SF2">
    <property type="entry name" value="DICARBOXYLATE-BINDING PERIPLASMIC PROTEIN"/>
    <property type="match status" value="1"/>
</dbReference>
<evidence type="ECO:0000313" key="3">
    <source>
        <dbReference type="EMBL" id="HJH24587.1"/>
    </source>
</evidence>
<dbReference type="Proteomes" id="UP000700248">
    <property type="component" value="Unassembled WGS sequence"/>
</dbReference>
<dbReference type="AlphaFoldDB" id="A0A9D2VH33"/>
<feature type="chain" id="PRO_5039042305" evidence="2">
    <location>
        <begin position="25"/>
        <end position="329"/>
    </location>
</feature>
<dbReference type="EMBL" id="DYTQ01000097">
    <property type="protein sequence ID" value="HJH24587.1"/>
    <property type="molecule type" value="Genomic_DNA"/>
</dbReference>
<protein>
    <submittedName>
        <fullName evidence="3">TRAP transporter substrate-binding protein</fullName>
    </submittedName>
</protein>
<proteinExistence type="predicted"/>
<accession>A0A9D2VH33</accession>
<feature type="signal peptide" evidence="2">
    <location>
        <begin position="1"/>
        <end position="24"/>
    </location>
</feature>
<dbReference type="NCBIfam" id="NF037995">
    <property type="entry name" value="TRAP_S1"/>
    <property type="match status" value="1"/>
</dbReference>
<evidence type="ECO:0000256" key="2">
    <source>
        <dbReference type="SAM" id="SignalP"/>
    </source>
</evidence>
<dbReference type="Pfam" id="PF03480">
    <property type="entry name" value="DctP"/>
    <property type="match status" value="1"/>
</dbReference>
<name>A0A9D2VH33_9BURK</name>